<feature type="region of interest" description="Disordered" evidence="2">
    <location>
        <begin position="235"/>
        <end position="283"/>
    </location>
</feature>
<proteinExistence type="predicted"/>
<protein>
    <submittedName>
        <fullName evidence="3">Uncharacterized protein</fullName>
    </submittedName>
</protein>
<feature type="compositionally biased region" description="Low complexity" evidence="2">
    <location>
        <begin position="235"/>
        <end position="245"/>
    </location>
</feature>
<dbReference type="EMBL" id="WTPW01001430">
    <property type="protein sequence ID" value="KAF0436577.1"/>
    <property type="molecule type" value="Genomic_DNA"/>
</dbReference>
<keyword evidence="1" id="KW-0175">Coiled coil</keyword>
<dbReference type="Proteomes" id="UP000439903">
    <property type="component" value="Unassembled WGS sequence"/>
</dbReference>
<evidence type="ECO:0000313" key="4">
    <source>
        <dbReference type="Proteomes" id="UP000439903"/>
    </source>
</evidence>
<evidence type="ECO:0000313" key="3">
    <source>
        <dbReference type="EMBL" id="KAF0436577.1"/>
    </source>
</evidence>
<gene>
    <name evidence="3" type="ORF">F8M41_004671</name>
</gene>
<organism evidence="3 4">
    <name type="scientific">Gigaspora margarita</name>
    <dbReference type="NCBI Taxonomy" id="4874"/>
    <lineage>
        <taxon>Eukaryota</taxon>
        <taxon>Fungi</taxon>
        <taxon>Fungi incertae sedis</taxon>
        <taxon>Mucoromycota</taxon>
        <taxon>Glomeromycotina</taxon>
        <taxon>Glomeromycetes</taxon>
        <taxon>Diversisporales</taxon>
        <taxon>Gigasporaceae</taxon>
        <taxon>Gigaspora</taxon>
    </lineage>
</organism>
<feature type="region of interest" description="Disordered" evidence="2">
    <location>
        <begin position="1"/>
        <end position="21"/>
    </location>
</feature>
<dbReference type="AlphaFoldDB" id="A0A8H3X9C4"/>
<dbReference type="OrthoDB" id="2391883at2759"/>
<feature type="coiled-coil region" evidence="1">
    <location>
        <begin position="40"/>
        <end position="137"/>
    </location>
</feature>
<accession>A0A8H3X9C4</accession>
<name>A0A8H3X9C4_GIGMA</name>
<evidence type="ECO:0000256" key="2">
    <source>
        <dbReference type="SAM" id="MobiDB-lite"/>
    </source>
</evidence>
<feature type="compositionally biased region" description="Low complexity" evidence="2">
    <location>
        <begin position="260"/>
        <end position="272"/>
    </location>
</feature>
<reference evidence="3 4" key="1">
    <citation type="journal article" date="2019" name="Environ. Microbiol.">
        <title>At the nexus of three kingdoms: the genome of the mycorrhizal fungus Gigaspora margarita provides insights into plant, endobacterial and fungal interactions.</title>
        <authorList>
            <person name="Venice F."/>
            <person name="Ghignone S."/>
            <person name="Salvioli di Fossalunga A."/>
            <person name="Amselem J."/>
            <person name="Novero M."/>
            <person name="Xianan X."/>
            <person name="Sedzielewska Toro K."/>
            <person name="Morin E."/>
            <person name="Lipzen A."/>
            <person name="Grigoriev I.V."/>
            <person name="Henrissat B."/>
            <person name="Martin F.M."/>
            <person name="Bonfante P."/>
        </authorList>
    </citation>
    <scope>NUCLEOTIDE SEQUENCE [LARGE SCALE GENOMIC DNA]</scope>
    <source>
        <strain evidence="3 4">BEG34</strain>
    </source>
</reference>
<comment type="caution">
    <text evidence="3">The sequence shown here is derived from an EMBL/GenBank/DDBJ whole genome shotgun (WGS) entry which is preliminary data.</text>
</comment>
<keyword evidence="4" id="KW-1185">Reference proteome</keyword>
<evidence type="ECO:0000256" key="1">
    <source>
        <dbReference type="SAM" id="Coils"/>
    </source>
</evidence>
<sequence>MSGPPPLPTRKAKRVSGWHNNKRYEEKEENYESIRFSANSKDAEEKYRIMLNAYEKYKKQNEELEKETKDLQLRFSEAGTKNGSLQNSIHELNLRLDSEKSRWQQKINQSDIEVQTLKKQHAELEKETRKYQDALGKAKSFHLGDDHISNTVELAKMISGIAVLLEEFTSVKGKDVTINEVAANELLLHYKCAMRVGEGKGKPVLSAALQRHILEEIFRFIKEYLFQPKIENQQQSSLSLKSSDQQNEHPQPQQPPQQPPQQQQQQQQPQQQEVDQQDSEKRAHSVVAIGRKLSLTRQPQSPIPVQMPTIGQEKTFEFAVEVDDNHLEAEITVCMKELCDLVQQLSELREGTDDITRLTPINIRQQVCSVLGSRGFCNDKHPFIDQLTDTILKTAGKYRQFKNKEKQMESHERAEKIAREIILLYFRLFAQEPVPEFTEFFEAGTSLQVNIMEGTWDDHEIDDLEVEICSFPLVSVKGKDDVRKVLYKGAVLTRQRTANME</sequence>